<proteinExistence type="predicted"/>
<name>A0A2Z3N5Q5_GEOTH</name>
<dbReference type="InterPro" id="IPR032359">
    <property type="entry name" value="KwaB-like"/>
</dbReference>
<evidence type="ECO:0000313" key="2">
    <source>
        <dbReference type="Proteomes" id="UP000246996"/>
    </source>
</evidence>
<dbReference type="AlphaFoldDB" id="A0A2Z3N5Q5"/>
<dbReference type="Pfam" id="PF16162">
    <property type="entry name" value="KwaB"/>
    <property type="match status" value="1"/>
</dbReference>
<sequence length="328" mass="38599">MGVGGNKMNDELIYVKEKINEMEHNNDYVYQLFIVGSVLREGTQSVYDDCDPKEIPIDQSVQDWLLGTTKALLEDVTENYQVLNIREVDEESETIKRYIEINNLNQLYLWTQRINNEQVENDARTLINRDDFKPKVLLAKLEIDDEMKVYFLKIINESVFLKKRKILEVVDRGDYQISQERDKKLFLDDQWDGIIIGNNVLLYNENKILSLFRYYERFRQAADEIVEQIMEKGIVSDDSNFLQFVQSQISLQKKLAKAADYGLERIKRERIEELINTGMINLQLDEQGRIVCTTKEEARLVIDVILDNFVSSLITDDKYRAINKMRIQ</sequence>
<gene>
    <name evidence="1" type="ORF">C1N76_04025</name>
</gene>
<organism evidence="1 2">
    <name type="scientific">Geobacillus thermoleovorans</name>
    <name type="common">Bacillus thermoleovorans</name>
    <dbReference type="NCBI Taxonomy" id="33941"/>
    <lineage>
        <taxon>Bacteria</taxon>
        <taxon>Bacillati</taxon>
        <taxon>Bacillota</taxon>
        <taxon>Bacilli</taxon>
        <taxon>Bacillales</taxon>
        <taxon>Anoxybacillaceae</taxon>
        <taxon>Geobacillus</taxon>
        <taxon>Geobacillus thermoleovorans group</taxon>
    </lineage>
</organism>
<evidence type="ECO:0000313" key="1">
    <source>
        <dbReference type="EMBL" id="AWO73821.1"/>
    </source>
</evidence>
<protein>
    <submittedName>
        <fullName evidence="1">DUF4868 domain-containing protein</fullName>
    </submittedName>
</protein>
<dbReference type="EMBL" id="CP027303">
    <property type="protein sequence ID" value="AWO73821.1"/>
    <property type="molecule type" value="Genomic_DNA"/>
</dbReference>
<dbReference type="Proteomes" id="UP000246996">
    <property type="component" value="Chromosome"/>
</dbReference>
<accession>A0A2Z3N5Q5</accession>
<reference evidence="2" key="1">
    <citation type="submission" date="2018-02" db="EMBL/GenBank/DDBJ databases">
        <title>The complete genome of bacterial strain SGAirxxxx.</title>
        <authorList>
            <person name="Schuster S.C."/>
        </authorList>
    </citation>
    <scope>NUCLEOTIDE SEQUENCE [LARGE SCALE GENOMIC DNA]</scope>
    <source>
        <strain evidence="2">SGAir0734</strain>
    </source>
</reference>